<proteinExistence type="predicted"/>
<sequence>MKSYKWFLTLVLLIVVVLGACGHPGGLESGEASEDASNDSGETSVQPERSDSLAVWLDGENQVEV</sequence>
<organism evidence="2 3">
    <name type="scientific">Salinicoccus sesuvii</name>
    <dbReference type="NCBI Taxonomy" id="868281"/>
    <lineage>
        <taxon>Bacteria</taxon>
        <taxon>Bacillati</taxon>
        <taxon>Bacillota</taxon>
        <taxon>Bacilli</taxon>
        <taxon>Bacillales</taxon>
        <taxon>Staphylococcaceae</taxon>
        <taxon>Salinicoccus</taxon>
    </lineage>
</organism>
<dbReference type="PROSITE" id="PS51257">
    <property type="entry name" value="PROKAR_LIPOPROTEIN"/>
    <property type="match status" value="1"/>
</dbReference>
<feature type="region of interest" description="Disordered" evidence="1">
    <location>
        <begin position="27"/>
        <end position="52"/>
    </location>
</feature>
<comment type="caution">
    <text evidence="2">The sequence shown here is derived from an EMBL/GenBank/DDBJ whole genome shotgun (WGS) entry which is preliminary data.</text>
</comment>
<reference evidence="3" key="1">
    <citation type="journal article" date="2019" name="Int. J. Syst. Evol. Microbiol.">
        <title>The Global Catalogue of Microorganisms (GCM) 10K type strain sequencing project: providing services to taxonomists for standard genome sequencing and annotation.</title>
        <authorList>
            <consortium name="The Broad Institute Genomics Platform"/>
            <consortium name="The Broad Institute Genome Sequencing Center for Infectious Disease"/>
            <person name="Wu L."/>
            <person name="Ma J."/>
        </authorList>
    </citation>
    <scope>NUCLEOTIDE SEQUENCE [LARGE SCALE GENOMIC DNA]</scope>
    <source>
        <strain evidence="3">CCM 7756</strain>
    </source>
</reference>
<keyword evidence="3" id="KW-1185">Reference proteome</keyword>
<evidence type="ECO:0000313" key="2">
    <source>
        <dbReference type="EMBL" id="MFC3387124.1"/>
    </source>
</evidence>
<evidence type="ECO:0000256" key="1">
    <source>
        <dbReference type="SAM" id="MobiDB-lite"/>
    </source>
</evidence>
<protein>
    <submittedName>
        <fullName evidence="2">Uncharacterized protein</fullName>
    </submittedName>
</protein>
<gene>
    <name evidence="2" type="ORF">ACFOEO_00695</name>
</gene>
<name>A0ABV7N1I7_9STAP</name>
<dbReference type="RefSeq" id="WP_380650636.1">
    <property type="nucleotide sequence ID" value="NZ_JBHRVQ010000001.1"/>
</dbReference>
<feature type="compositionally biased region" description="Polar residues" evidence="1">
    <location>
        <begin position="38"/>
        <end position="47"/>
    </location>
</feature>
<dbReference type="Proteomes" id="UP001595637">
    <property type="component" value="Unassembled WGS sequence"/>
</dbReference>
<accession>A0ABV7N1I7</accession>
<dbReference type="EMBL" id="JBHRVQ010000001">
    <property type="protein sequence ID" value="MFC3387124.1"/>
    <property type="molecule type" value="Genomic_DNA"/>
</dbReference>
<evidence type="ECO:0000313" key="3">
    <source>
        <dbReference type="Proteomes" id="UP001595637"/>
    </source>
</evidence>